<dbReference type="Pfam" id="PF21760">
    <property type="entry name" value="SecD_1st"/>
    <property type="match status" value="1"/>
</dbReference>
<feature type="transmembrane region" description="Helical" evidence="9">
    <location>
        <begin position="372"/>
        <end position="393"/>
    </location>
</feature>
<feature type="transmembrane region" description="Helical" evidence="9">
    <location>
        <begin position="689"/>
        <end position="707"/>
    </location>
</feature>
<dbReference type="SUPFAM" id="SSF82866">
    <property type="entry name" value="Multidrug efflux transporter AcrB transmembrane domain"/>
    <property type="match status" value="2"/>
</dbReference>
<dbReference type="HAMAP" id="MF_01464_B">
    <property type="entry name" value="SecF_B"/>
    <property type="match status" value="1"/>
</dbReference>
<dbReference type="GO" id="GO:0005886">
    <property type="term" value="C:plasma membrane"/>
    <property type="evidence" value="ECO:0007669"/>
    <property type="project" value="UniProtKB-SubCell"/>
</dbReference>
<evidence type="ECO:0000313" key="15">
    <source>
        <dbReference type="Proteomes" id="UP000824230"/>
    </source>
</evidence>
<feature type="domain" description="Protein translocase subunit SecDF P1" evidence="12">
    <location>
        <begin position="66"/>
        <end position="120"/>
    </location>
</feature>
<evidence type="ECO:0000256" key="5">
    <source>
        <dbReference type="ARBA" id="ARBA00022927"/>
    </source>
</evidence>
<organism evidence="14 15">
    <name type="scientific">Candidatus Blautia pullistercoris</name>
    <dbReference type="NCBI Taxonomy" id="2838499"/>
    <lineage>
        <taxon>Bacteria</taxon>
        <taxon>Bacillati</taxon>
        <taxon>Bacillota</taxon>
        <taxon>Clostridia</taxon>
        <taxon>Lachnospirales</taxon>
        <taxon>Lachnospiraceae</taxon>
        <taxon>Blautia</taxon>
    </lineage>
</organism>
<name>A0A9D1VLW6_9FIRM</name>
<feature type="transmembrane region" description="Helical" evidence="9">
    <location>
        <begin position="405"/>
        <end position="434"/>
    </location>
</feature>
<gene>
    <name evidence="9 14" type="primary">secD</name>
    <name evidence="10" type="synonym">secF</name>
    <name evidence="14" type="ORF">H9738_06280</name>
</gene>
<dbReference type="NCBIfam" id="TIGR00916">
    <property type="entry name" value="2A0604s01"/>
    <property type="match status" value="1"/>
</dbReference>
<dbReference type="GO" id="GO:0006605">
    <property type="term" value="P:protein targeting"/>
    <property type="evidence" value="ECO:0007669"/>
    <property type="project" value="UniProtKB-UniRule"/>
</dbReference>
<feature type="transmembrane region" description="Helical" evidence="9">
    <location>
        <begin position="713"/>
        <end position="738"/>
    </location>
</feature>
<evidence type="ECO:0000259" key="12">
    <source>
        <dbReference type="Pfam" id="PF21760"/>
    </source>
</evidence>
<dbReference type="Pfam" id="PF02355">
    <property type="entry name" value="SecD_SecF_C"/>
    <property type="match status" value="2"/>
</dbReference>
<evidence type="ECO:0000256" key="9">
    <source>
        <dbReference type="HAMAP-Rule" id="MF_01463"/>
    </source>
</evidence>
<feature type="transmembrane region" description="Helical" evidence="9">
    <location>
        <begin position="273"/>
        <end position="294"/>
    </location>
</feature>
<keyword evidence="2 9" id="KW-0813">Transport</keyword>
<dbReference type="GO" id="GO:0065002">
    <property type="term" value="P:intracellular protein transmembrane transport"/>
    <property type="evidence" value="ECO:0007669"/>
    <property type="project" value="UniProtKB-UniRule"/>
</dbReference>
<dbReference type="FunFam" id="1.20.1640.10:FF:000004">
    <property type="entry name" value="Protein translocase subunit SecD"/>
    <property type="match status" value="1"/>
</dbReference>
<dbReference type="GO" id="GO:0043952">
    <property type="term" value="P:protein transport by the Sec complex"/>
    <property type="evidence" value="ECO:0007669"/>
    <property type="project" value="UniProtKB-UniRule"/>
</dbReference>
<dbReference type="Gene3D" id="3.30.70.3400">
    <property type="match status" value="1"/>
</dbReference>
<evidence type="ECO:0000256" key="1">
    <source>
        <dbReference type="ARBA" id="ARBA00004651"/>
    </source>
</evidence>
<comment type="subunit">
    <text evidence="10">Forms a complex with SecD. Part of the essential Sec protein translocation apparatus which comprises SecA, SecYEG and auxiliary proteins SecDF. Other proteins may also be involved.</text>
</comment>
<dbReference type="InterPro" id="IPR022646">
    <property type="entry name" value="SecD/SecF_CS"/>
</dbReference>
<evidence type="ECO:0000256" key="7">
    <source>
        <dbReference type="ARBA" id="ARBA00023010"/>
    </source>
</evidence>
<feature type="transmembrane region" description="Helical" evidence="9">
    <location>
        <begin position="582"/>
        <end position="599"/>
    </location>
</feature>
<comment type="function">
    <text evidence="9">Part of the Sec protein translocase complex. Interacts with the SecYEG preprotein conducting channel. SecDF uses the proton motive force (PMF) to complete protein translocation after the ATP-dependent function of SecA.</text>
</comment>
<evidence type="ECO:0000256" key="2">
    <source>
        <dbReference type="ARBA" id="ARBA00022448"/>
    </source>
</evidence>
<dbReference type="AlphaFoldDB" id="A0A9D1VLW6"/>
<proteinExistence type="inferred from homology"/>
<dbReference type="Pfam" id="PF07549">
    <property type="entry name" value="Sec_GG"/>
    <property type="match status" value="1"/>
</dbReference>
<evidence type="ECO:0000259" key="13">
    <source>
        <dbReference type="Pfam" id="PF22599"/>
    </source>
</evidence>
<comment type="caution">
    <text evidence="14">The sequence shown here is derived from an EMBL/GenBank/DDBJ whole genome shotgun (WGS) entry which is preliminary data.</text>
</comment>
<keyword evidence="4 9" id="KW-0812">Transmembrane</keyword>
<feature type="transmembrane region" description="Helical" evidence="9">
    <location>
        <begin position="455"/>
        <end position="477"/>
    </location>
</feature>
<dbReference type="Proteomes" id="UP000824230">
    <property type="component" value="Unassembled WGS sequence"/>
</dbReference>
<comment type="similarity">
    <text evidence="10">Belongs to the SecD/SecF family. SecF subfamily.</text>
</comment>
<feature type="domain" description="SecDF P1 head subdomain" evidence="13">
    <location>
        <begin position="153"/>
        <end position="254"/>
    </location>
</feature>
<reference evidence="14" key="2">
    <citation type="submission" date="2021-04" db="EMBL/GenBank/DDBJ databases">
        <authorList>
            <person name="Gilroy R."/>
        </authorList>
    </citation>
    <scope>NUCLEOTIDE SEQUENCE</scope>
    <source>
        <strain evidence="14">ChiHjej12B11-1927</strain>
    </source>
</reference>
<reference evidence="14" key="1">
    <citation type="journal article" date="2021" name="PeerJ">
        <title>Extensive microbial diversity within the chicken gut microbiome revealed by metagenomics and culture.</title>
        <authorList>
            <person name="Gilroy R."/>
            <person name="Ravi A."/>
            <person name="Getino M."/>
            <person name="Pursley I."/>
            <person name="Horton D.L."/>
            <person name="Alikhan N.F."/>
            <person name="Baker D."/>
            <person name="Gharbi K."/>
            <person name="Hall N."/>
            <person name="Watson M."/>
            <person name="Adriaenssens E.M."/>
            <person name="Foster-Nyarko E."/>
            <person name="Jarju S."/>
            <person name="Secka A."/>
            <person name="Antonio M."/>
            <person name="Oren A."/>
            <person name="Chaudhuri R.R."/>
            <person name="La Ragione R."/>
            <person name="Hildebrand F."/>
            <person name="Pallen M.J."/>
        </authorList>
    </citation>
    <scope>NUCLEOTIDE SEQUENCE</scope>
    <source>
        <strain evidence="14">ChiHjej12B11-1927</strain>
    </source>
</reference>
<dbReference type="PRINTS" id="PR01755">
    <property type="entry name" value="SECFTRNLCASE"/>
</dbReference>
<dbReference type="InterPro" id="IPR048631">
    <property type="entry name" value="SecD_1st"/>
</dbReference>
<feature type="transmembrane region" description="Helical" evidence="9">
    <location>
        <begin position="301"/>
        <end position="321"/>
    </location>
</feature>
<dbReference type="EMBL" id="DXFG01000125">
    <property type="protein sequence ID" value="HIX37463.1"/>
    <property type="molecule type" value="Genomic_DNA"/>
</dbReference>
<evidence type="ECO:0000313" key="14">
    <source>
        <dbReference type="EMBL" id="HIX37463.1"/>
    </source>
</evidence>
<keyword evidence="5 9" id="KW-0653">Protein transport</keyword>
<comment type="caution">
    <text evidence="9">Lacks conserved residue(s) required for the propagation of feature annotation.</text>
</comment>
<comment type="subcellular location">
    <subcellularLocation>
        <location evidence="1 9">Cell membrane</location>
        <topology evidence="1 9">Multi-pass membrane protein</topology>
    </subcellularLocation>
</comment>
<dbReference type="InterPro" id="IPR048634">
    <property type="entry name" value="SecD_SecF_C"/>
</dbReference>
<evidence type="ECO:0000256" key="4">
    <source>
        <dbReference type="ARBA" id="ARBA00022692"/>
    </source>
</evidence>
<feature type="transmembrane region" description="Helical" evidence="9">
    <location>
        <begin position="327"/>
        <end position="351"/>
    </location>
</feature>
<dbReference type="HAMAP" id="MF_01463_B">
    <property type="entry name" value="SecD_B"/>
    <property type="match status" value="1"/>
</dbReference>
<feature type="domain" description="Protein export membrane protein SecD/SecF C-terminal" evidence="11">
    <location>
        <begin position="257"/>
        <end position="424"/>
    </location>
</feature>
<dbReference type="InterPro" id="IPR005791">
    <property type="entry name" value="SecD"/>
</dbReference>
<protein>
    <recommendedName>
        <fullName evidence="9 10">Multifunctional fusion protein</fullName>
    </recommendedName>
    <domain>
        <recommendedName>
            <fullName evidence="9">Protein translocase subunit SecD</fullName>
        </recommendedName>
    </domain>
    <domain>
        <recommendedName>
            <fullName evidence="10">Protein-export membrane protein SecF</fullName>
        </recommendedName>
    </domain>
</protein>
<keyword evidence="3 9" id="KW-1003">Cell membrane</keyword>
<dbReference type="PANTHER" id="PTHR30081">
    <property type="entry name" value="PROTEIN-EXPORT MEMBRANE PROTEIN SEC"/>
    <property type="match status" value="1"/>
</dbReference>
<comment type="similarity">
    <text evidence="9">Belongs to the SecD/SecF family. SecD subfamily.</text>
</comment>
<dbReference type="Gene3D" id="3.30.1360.200">
    <property type="match status" value="1"/>
</dbReference>
<comment type="subunit">
    <text evidence="9">Forms a complex with SecF. Part of the essential Sec protein translocation apparatus which comprises SecA, SecYEG and auxiliary proteins SecDF. Other proteins may also be involved.</text>
</comment>
<dbReference type="NCBIfam" id="TIGR01129">
    <property type="entry name" value="secD"/>
    <property type="match status" value="1"/>
</dbReference>
<evidence type="ECO:0000256" key="3">
    <source>
        <dbReference type="ARBA" id="ARBA00022475"/>
    </source>
</evidence>
<evidence type="ECO:0000256" key="10">
    <source>
        <dbReference type="HAMAP-Rule" id="MF_01464"/>
    </source>
</evidence>
<feature type="domain" description="Protein export membrane protein SecD/SecF C-terminal" evidence="11">
    <location>
        <begin position="553"/>
        <end position="741"/>
    </location>
</feature>
<keyword evidence="6 9" id="KW-1133">Transmembrane helix</keyword>
<keyword evidence="8 9" id="KW-0472">Membrane</keyword>
<dbReference type="GO" id="GO:0015450">
    <property type="term" value="F:protein-transporting ATPase activity"/>
    <property type="evidence" value="ECO:0007669"/>
    <property type="project" value="InterPro"/>
</dbReference>
<feature type="transmembrane region" description="Helical" evidence="9">
    <location>
        <begin position="634"/>
        <end position="655"/>
    </location>
</feature>
<dbReference type="InterPro" id="IPR022813">
    <property type="entry name" value="SecD/SecF_arch_bac"/>
</dbReference>
<evidence type="ECO:0000256" key="8">
    <source>
        <dbReference type="ARBA" id="ARBA00023136"/>
    </source>
</evidence>
<accession>A0A9D1VLW6</accession>
<dbReference type="Pfam" id="PF22599">
    <property type="entry name" value="SecDF_P1_head"/>
    <property type="match status" value="1"/>
</dbReference>
<dbReference type="PANTHER" id="PTHR30081:SF1">
    <property type="entry name" value="PROTEIN TRANSLOCASE SUBUNIT SECD"/>
    <property type="match status" value="1"/>
</dbReference>
<dbReference type="InterPro" id="IPR005665">
    <property type="entry name" value="SecF_bac"/>
</dbReference>
<evidence type="ECO:0000256" key="6">
    <source>
        <dbReference type="ARBA" id="ARBA00022989"/>
    </source>
</evidence>
<dbReference type="Gene3D" id="1.20.1640.10">
    <property type="entry name" value="Multidrug efflux transporter AcrB transmembrane domain"/>
    <property type="match status" value="2"/>
</dbReference>
<dbReference type="InterPro" id="IPR022645">
    <property type="entry name" value="SecD/SecF_bac"/>
</dbReference>
<dbReference type="NCBIfam" id="TIGR00966">
    <property type="entry name" value="transloc_SecF"/>
    <property type="match status" value="1"/>
</dbReference>
<sequence length="748" mass="80697">MKKSRGVLILVLTVIVTALLIFTSAVGWGPTGTGAAKNINTGLDLAGGVSITYEASEENPSADDMSDTIYKLQQRVQQYSTESQVYQEGNNRIVVEIPGVTDANTILEELGRPGSLYFIAETDADGNANYTLNTQTGEYELTKTIEELQEDGSIVLTGTDVSDARAMTGQDELGNNTENVVSLSLTDEGTTKFAEATAKAYENSESIGIYYDGRFVSVPNVNNEITDGQAQITGMADAQEAEDLASTIRIGGLNLELSELRSSVVAAQLGEEAISTSVVAAAIGLALIILFMIIVYRVPGFVAGVALVIYVCLDLIALNAFDLTLTLQGIAGIILSIGMAVDANVIIYARIQEEIAAGRSVRTALKNGFDKAFSAIFDGNITTLIAAFVLNWLGTGTIKGFAQTLALGIVLSMFTALVISRLLINALYAVGVRNEKLYGMRKERKPIPFLQKKKIFFTVSIILILSGPVGMIAYNAATGSPLNYSLEFQGGTSTNVTFNEDLSMDEIDAQVIPVVEEITGDANVQATKVVDSTQVVIKTSTLDVSQREALQQAMVDDFGVDADKITSESISSTVSGEMRRDAVLSVVVAAIMMLLYIWFRFKDIRFASSAVLALLHDVLIVFAFYVLARVSVGNTFIACMLTILGYSINATIVIFDRIRENLKTNKVKNDQELETLVNASITQTLTRSIYTSLTTFISIFMLFLLGVSSIREFALPLMVGIVCGGYSSVCLTGAMWYVMRTKLKKANK</sequence>
<keyword evidence="7 9" id="KW-0811">Translocation</keyword>
<evidence type="ECO:0000259" key="11">
    <source>
        <dbReference type="Pfam" id="PF02355"/>
    </source>
</evidence>
<feature type="transmembrane region" description="Helical" evidence="9">
    <location>
        <begin position="606"/>
        <end position="628"/>
    </location>
</feature>
<dbReference type="InterPro" id="IPR055344">
    <property type="entry name" value="SecD_SecF_C_bact"/>
</dbReference>
<dbReference type="InterPro" id="IPR054384">
    <property type="entry name" value="SecDF_P1_head"/>
</dbReference>